<sequence length="302" mass="31218">MTGLDPANLVATLPWLTELRGETVVVKYGGHAMTTPELRASFAADMAYLRAVGLRPVVVHGGGPQISAMLDRMGIASEFKGGLRVTTAEAMSVVRMVLLSVGKDLVTEINGHGPHAVGLAGDDAGLFTAVRRPAVIDGEPVDIGQVGDVLSVDTSLVDALLATGHIPVVSTVAPDVHGVAHNLNADTAAAALAIALGARKLIVLTDVPGVYANWPDTDSLISKMTAKELDALLPTLSAGMVPKMEACLRAVRGGVPSAVVVDGRVPHSTLLEIFTDEGFGTMVVPDDQTMRPGADDTSGEKP</sequence>
<dbReference type="InterPro" id="IPR004662">
    <property type="entry name" value="AcgluKinase_fam"/>
</dbReference>
<dbReference type="HAMAP" id="MF_00082">
    <property type="entry name" value="ArgB"/>
    <property type="match status" value="1"/>
</dbReference>
<dbReference type="InterPro" id="IPR036393">
    <property type="entry name" value="AceGlu_kinase-like_sf"/>
</dbReference>
<evidence type="ECO:0000256" key="5">
    <source>
        <dbReference type="ARBA" id="ARBA00022741"/>
    </source>
</evidence>
<protein>
    <recommendedName>
        <fullName evidence="9">Acetylglutamate kinase</fullName>
        <ecNumber evidence="9">2.7.2.8</ecNumber>
    </recommendedName>
    <alternativeName>
        <fullName evidence="9">N-acetyl-L-glutamate 5-phosphotransferase</fullName>
    </alternativeName>
    <alternativeName>
        <fullName evidence="9">NAG kinase</fullName>
        <shortName evidence="9">NAGK</shortName>
    </alternativeName>
</protein>
<feature type="site" description="Transition state stabilizer" evidence="9">
    <location>
        <position position="243"/>
    </location>
</feature>
<dbReference type="Gene3D" id="3.40.1160.10">
    <property type="entry name" value="Acetylglutamate kinase-like"/>
    <property type="match status" value="1"/>
</dbReference>
<feature type="binding site" evidence="9">
    <location>
        <begin position="62"/>
        <end position="63"/>
    </location>
    <ligand>
        <name>substrate</name>
    </ligand>
</feature>
<keyword evidence="12" id="KW-1185">Reference proteome</keyword>
<feature type="domain" description="Aspartate/glutamate/uridylate kinase" evidence="10">
    <location>
        <begin position="23"/>
        <end position="262"/>
    </location>
</feature>
<dbReference type="PANTHER" id="PTHR23342">
    <property type="entry name" value="N-ACETYLGLUTAMATE SYNTHASE"/>
    <property type="match status" value="1"/>
</dbReference>
<dbReference type="Proteomes" id="UP001596392">
    <property type="component" value="Unassembled WGS sequence"/>
</dbReference>
<evidence type="ECO:0000256" key="7">
    <source>
        <dbReference type="ARBA" id="ARBA00022840"/>
    </source>
</evidence>
<dbReference type="Pfam" id="PF00696">
    <property type="entry name" value="AA_kinase"/>
    <property type="match status" value="1"/>
</dbReference>
<dbReference type="EMBL" id="JBHTAC010000040">
    <property type="protein sequence ID" value="MFC7246471.1"/>
    <property type="molecule type" value="Genomic_DNA"/>
</dbReference>
<dbReference type="SUPFAM" id="SSF53633">
    <property type="entry name" value="Carbamate kinase-like"/>
    <property type="match status" value="1"/>
</dbReference>
<proteinExistence type="inferred from homology"/>
<evidence type="ECO:0000256" key="1">
    <source>
        <dbReference type="ARBA" id="ARBA00004828"/>
    </source>
</evidence>
<feature type="binding site" evidence="9">
    <location>
        <position position="182"/>
    </location>
    <ligand>
        <name>substrate</name>
    </ligand>
</feature>
<gene>
    <name evidence="9 11" type="primary">argB</name>
    <name evidence="11" type="ORF">ACFQO7_28675</name>
</gene>
<dbReference type="PRINTS" id="PR00474">
    <property type="entry name" value="GLU5KINASE"/>
</dbReference>
<keyword evidence="4 9" id="KW-0808">Transferase</keyword>
<evidence type="ECO:0000256" key="4">
    <source>
        <dbReference type="ARBA" id="ARBA00022679"/>
    </source>
</evidence>
<comment type="subcellular location">
    <subcellularLocation>
        <location evidence="9">Cytoplasm</location>
    </subcellularLocation>
</comment>
<keyword evidence="2 9" id="KW-0055">Arginine biosynthesis</keyword>
<dbReference type="InterPro" id="IPR041727">
    <property type="entry name" value="NAGK-C"/>
</dbReference>
<comment type="similarity">
    <text evidence="9">Belongs to the acetylglutamate kinase family. ArgB subfamily.</text>
</comment>
<evidence type="ECO:0000256" key="9">
    <source>
        <dbReference type="HAMAP-Rule" id="MF_00082"/>
    </source>
</evidence>
<dbReference type="InterPro" id="IPR001048">
    <property type="entry name" value="Asp/Glu/Uridylate_kinase"/>
</dbReference>
<keyword evidence="9" id="KW-0963">Cytoplasm</keyword>
<name>A0ABW2H740_9ACTN</name>
<comment type="pathway">
    <text evidence="1 9">Amino-acid biosynthesis; L-arginine biosynthesis; N(2)-acetyl-L-ornithine from L-glutamate: step 2/4.</text>
</comment>
<keyword evidence="7 9" id="KW-0067">ATP-binding</keyword>
<comment type="function">
    <text evidence="9">Catalyzes the ATP-dependent phosphorylation of N-acetyl-L-glutamate.</text>
</comment>
<comment type="caution">
    <text evidence="11">The sequence shown here is derived from an EMBL/GenBank/DDBJ whole genome shotgun (WGS) entry which is preliminary data.</text>
</comment>
<feature type="site" description="Transition state stabilizer" evidence="9">
    <location>
        <position position="27"/>
    </location>
</feature>
<dbReference type="PIRSF" id="PIRSF000728">
    <property type="entry name" value="NAGK"/>
    <property type="match status" value="1"/>
</dbReference>
<keyword evidence="5 9" id="KW-0547">Nucleotide-binding</keyword>
<dbReference type="RefSeq" id="WP_376809294.1">
    <property type="nucleotide sequence ID" value="NZ_JBHTAC010000040.1"/>
</dbReference>
<dbReference type="InterPro" id="IPR037528">
    <property type="entry name" value="ArgB"/>
</dbReference>
<dbReference type="GO" id="GO:0003991">
    <property type="term" value="F:acetylglutamate kinase activity"/>
    <property type="evidence" value="ECO:0007669"/>
    <property type="project" value="UniProtKB-EC"/>
</dbReference>
<organism evidence="11 12">
    <name type="scientific">Catellatospora aurea</name>
    <dbReference type="NCBI Taxonomy" id="1337874"/>
    <lineage>
        <taxon>Bacteria</taxon>
        <taxon>Bacillati</taxon>
        <taxon>Actinomycetota</taxon>
        <taxon>Actinomycetes</taxon>
        <taxon>Micromonosporales</taxon>
        <taxon>Micromonosporaceae</taxon>
        <taxon>Catellatospora</taxon>
    </lineage>
</organism>
<dbReference type="CDD" id="cd04250">
    <property type="entry name" value="AAK_NAGK-C"/>
    <property type="match status" value="1"/>
</dbReference>
<evidence type="ECO:0000313" key="12">
    <source>
        <dbReference type="Proteomes" id="UP001596392"/>
    </source>
</evidence>
<evidence type="ECO:0000256" key="8">
    <source>
        <dbReference type="ARBA" id="ARBA00048141"/>
    </source>
</evidence>
<feature type="binding site" evidence="9">
    <location>
        <position position="84"/>
    </location>
    <ligand>
        <name>substrate</name>
    </ligand>
</feature>
<dbReference type="EC" id="2.7.2.8" evidence="9"/>
<dbReference type="NCBIfam" id="TIGR00761">
    <property type="entry name" value="argB"/>
    <property type="match status" value="1"/>
</dbReference>
<evidence type="ECO:0000313" key="11">
    <source>
        <dbReference type="EMBL" id="MFC7246471.1"/>
    </source>
</evidence>
<keyword evidence="3 9" id="KW-0028">Amino-acid biosynthesis</keyword>
<evidence type="ECO:0000259" key="10">
    <source>
        <dbReference type="Pfam" id="PF00696"/>
    </source>
</evidence>
<accession>A0ABW2H740</accession>
<evidence type="ECO:0000256" key="6">
    <source>
        <dbReference type="ARBA" id="ARBA00022777"/>
    </source>
</evidence>
<dbReference type="PANTHER" id="PTHR23342:SF0">
    <property type="entry name" value="N-ACETYLGLUTAMATE SYNTHASE, MITOCHONDRIAL"/>
    <property type="match status" value="1"/>
</dbReference>
<reference evidence="12" key="1">
    <citation type="journal article" date="2019" name="Int. J. Syst. Evol. Microbiol.">
        <title>The Global Catalogue of Microorganisms (GCM) 10K type strain sequencing project: providing services to taxonomists for standard genome sequencing and annotation.</title>
        <authorList>
            <consortium name="The Broad Institute Genomics Platform"/>
            <consortium name="The Broad Institute Genome Sequencing Center for Infectious Disease"/>
            <person name="Wu L."/>
            <person name="Ma J."/>
        </authorList>
    </citation>
    <scope>NUCLEOTIDE SEQUENCE [LARGE SCALE GENOMIC DNA]</scope>
    <source>
        <strain evidence="12">CGMCC 1.9106</strain>
    </source>
</reference>
<evidence type="ECO:0000256" key="3">
    <source>
        <dbReference type="ARBA" id="ARBA00022605"/>
    </source>
</evidence>
<dbReference type="InterPro" id="IPR001057">
    <property type="entry name" value="Glu/AcGlu_kinase"/>
</dbReference>
<evidence type="ECO:0000256" key="2">
    <source>
        <dbReference type="ARBA" id="ARBA00022571"/>
    </source>
</evidence>
<keyword evidence="6 9" id="KW-0418">Kinase</keyword>
<comment type="catalytic activity">
    <reaction evidence="8 9">
        <text>N-acetyl-L-glutamate + ATP = N-acetyl-L-glutamyl 5-phosphate + ADP</text>
        <dbReference type="Rhea" id="RHEA:14629"/>
        <dbReference type="ChEBI" id="CHEBI:30616"/>
        <dbReference type="ChEBI" id="CHEBI:44337"/>
        <dbReference type="ChEBI" id="CHEBI:57936"/>
        <dbReference type="ChEBI" id="CHEBI:456216"/>
        <dbReference type="EC" id="2.7.2.8"/>
    </reaction>
</comment>